<reference evidence="6 7" key="1">
    <citation type="submission" date="2020-04" db="EMBL/GenBank/DDBJ databases">
        <authorList>
            <person name="Alioto T."/>
            <person name="Alioto T."/>
            <person name="Gomez Garrido J."/>
        </authorList>
    </citation>
    <scope>NUCLEOTIDE SEQUENCE [LARGE SCALE GENOMIC DNA]</scope>
</reference>
<dbReference type="EMBL" id="CADEPI010000298">
    <property type="protein sequence ID" value="CAB3383150.1"/>
    <property type="molecule type" value="Genomic_DNA"/>
</dbReference>
<dbReference type="SUPFAM" id="SSF53474">
    <property type="entry name" value="alpha/beta-Hydrolases"/>
    <property type="match status" value="1"/>
</dbReference>
<dbReference type="InterPro" id="IPR010497">
    <property type="entry name" value="Epoxide_hydro_N"/>
</dbReference>
<dbReference type="GO" id="GO:0004301">
    <property type="term" value="F:epoxide hydrolase activity"/>
    <property type="evidence" value="ECO:0007669"/>
    <property type="project" value="TreeGrafter"/>
</dbReference>
<evidence type="ECO:0000313" key="6">
    <source>
        <dbReference type="EMBL" id="CAB3383150.1"/>
    </source>
</evidence>
<dbReference type="InterPro" id="IPR000639">
    <property type="entry name" value="Epox_hydrolase-like"/>
</dbReference>
<evidence type="ECO:0000256" key="2">
    <source>
        <dbReference type="ARBA" id="ARBA00022797"/>
    </source>
</evidence>
<dbReference type="PROSITE" id="PS50222">
    <property type="entry name" value="EF_HAND_2"/>
    <property type="match status" value="1"/>
</dbReference>
<evidence type="ECO:0000256" key="1">
    <source>
        <dbReference type="ARBA" id="ARBA00010088"/>
    </source>
</evidence>
<dbReference type="Pfam" id="PF13202">
    <property type="entry name" value="EF-hand_5"/>
    <property type="match status" value="2"/>
</dbReference>
<dbReference type="Gene3D" id="1.10.238.10">
    <property type="entry name" value="EF-hand"/>
    <property type="match status" value="1"/>
</dbReference>
<proteinExistence type="inferred from homology"/>
<gene>
    <name evidence="6" type="ORF">CLODIP_2_CD11734</name>
</gene>
<dbReference type="PANTHER" id="PTHR21661">
    <property type="entry name" value="EPOXIDE HYDROLASE 1-RELATED"/>
    <property type="match status" value="1"/>
</dbReference>
<dbReference type="PROSITE" id="PS00018">
    <property type="entry name" value="EF_HAND_1"/>
    <property type="match status" value="3"/>
</dbReference>
<dbReference type="InterPro" id="IPR029058">
    <property type="entry name" value="AB_hydrolase_fold"/>
</dbReference>
<comment type="similarity">
    <text evidence="1">Belongs to the peptidase S33 family.</text>
</comment>
<dbReference type="PRINTS" id="PR00412">
    <property type="entry name" value="EPOXHYDRLASE"/>
</dbReference>
<dbReference type="GO" id="GO:0097176">
    <property type="term" value="P:epoxide metabolic process"/>
    <property type="evidence" value="ECO:0007669"/>
    <property type="project" value="TreeGrafter"/>
</dbReference>
<keyword evidence="4" id="KW-0106">Calcium</keyword>
<name>A0A8S1DQZ2_9INSE</name>
<dbReference type="SUPFAM" id="SSF47473">
    <property type="entry name" value="EF-hand"/>
    <property type="match status" value="1"/>
</dbReference>
<accession>A0A8S1DQZ2</accession>
<evidence type="ECO:0000256" key="3">
    <source>
        <dbReference type="ARBA" id="ARBA00022801"/>
    </source>
</evidence>
<keyword evidence="2" id="KW-0058">Aromatic hydrocarbons catabolism</keyword>
<dbReference type="Gene3D" id="3.40.50.1820">
    <property type="entry name" value="alpha/beta hydrolase"/>
    <property type="match status" value="1"/>
</dbReference>
<sequence length="652" mass="74507">MLKKVFKALLLVFVTNLVYKIFIYEQPVPKVDKHAYWGAGEPKSDDPVIKPFKIQVPESALQDLKTRLNLETRYQKSLEGVNFEYGFNPKALLEIVDFWKNKYDWRQREALLNSVPQFTTYVSGLRIHFIHVKPEKVPAGVKVVPLLLLHGWPGTVKEFYPVIPLLTTPREGFDFVFEVIIPSLPGYGFSEAAHKQHLSTPQIAVIFKKLMSRLGHNKFYLQGGDWGSFIATDLSILYPERAMSNKANLYLIAASIYPTLFMDQEIADRLYPLSDMFANMMLEMGHMHIHATKPDTLGVALTNTPVGLAAYILEKFSTWTNQAYRNRADGGLTEKFKLEDLLDNIMIYWFSGNVASALRIYSETFNRKHSREGWNDVPCKVPTVCARFPNELINQPEFIVRIKYPNLLPSSEGDYEVHRPPRGGHFSAFEEPELLVNSVFKVVLSRSSVQLYRLETTAAMAYTWDNRVKFVVRFMYDIDNNGYLDKNDFECLALRATLLEARGEYSAQRFAENQKIMQNLWSEIAELADFNKDGQVSVDEFKLAVKNSCIGKKYNEFPPAMRVFIDSTFKTMDINADGVIGPEEYRVDCVSRSAFTTVDQLDEAFNKLLNDNDKKIGGINLARYQELYAQFIGDANEANPAVYLFGPLTELS</sequence>
<dbReference type="InterPro" id="IPR011992">
    <property type="entry name" value="EF-hand-dom_pair"/>
</dbReference>
<feature type="domain" description="EF-hand" evidence="5">
    <location>
        <begin position="516"/>
        <end position="551"/>
    </location>
</feature>
<keyword evidence="7" id="KW-1185">Reference proteome</keyword>
<dbReference type="GO" id="GO:0005509">
    <property type="term" value="F:calcium ion binding"/>
    <property type="evidence" value="ECO:0007669"/>
    <property type="project" value="InterPro"/>
</dbReference>
<dbReference type="OrthoDB" id="10038259at2759"/>
<dbReference type="Proteomes" id="UP000494165">
    <property type="component" value="Unassembled WGS sequence"/>
</dbReference>
<dbReference type="Pfam" id="PF06441">
    <property type="entry name" value="EHN"/>
    <property type="match status" value="1"/>
</dbReference>
<keyword evidence="3" id="KW-0378">Hydrolase</keyword>
<evidence type="ECO:0000259" key="5">
    <source>
        <dbReference type="PROSITE" id="PS50222"/>
    </source>
</evidence>
<dbReference type="InterPro" id="IPR002048">
    <property type="entry name" value="EF_hand_dom"/>
</dbReference>
<dbReference type="InterPro" id="IPR018247">
    <property type="entry name" value="EF_Hand_1_Ca_BS"/>
</dbReference>
<comment type="caution">
    <text evidence="6">The sequence shown here is derived from an EMBL/GenBank/DDBJ whole genome shotgun (WGS) entry which is preliminary data.</text>
</comment>
<evidence type="ECO:0000313" key="7">
    <source>
        <dbReference type="Proteomes" id="UP000494165"/>
    </source>
</evidence>
<evidence type="ECO:0000256" key="4">
    <source>
        <dbReference type="ARBA" id="ARBA00022837"/>
    </source>
</evidence>
<organism evidence="6 7">
    <name type="scientific">Cloeon dipterum</name>
    <dbReference type="NCBI Taxonomy" id="197152"/>
    <lineage>
        <taxon>Eukaryota</taxon>
        <taxon>Metazoa</taxon>
        <taxon>Ecdysozoa</taxon>
        <taxon>Arthropoda</taxon>
        <taxon>Hexapoda</taxon>
        <taxon>Insecta</taxon>
        <taxon>Pterygota</taxon>
        <taxon>Palaeoptera</taxon>
        <taxon>Ephemeroptera</taxon>
        <taxon>Pisciforma</taxon>
        <taxon>Baetidae</taxon>
        <taxon>Cloeon</taxon>
    </lineage>
</organism>
<protein>
    <recommendedName>
        <fullName evidence="5">EF-hand domain-containing protein</fullName>
    </recommendedName>
</protein>
<dbReference type="AlphaFoldDB" id="A0A8S1DQZ2"/>
<dbReference type="PANTHER" id="PTHR21661:SF35">
    <property type="entry name" value="EPOXIDE HYDROLASE"/>
    <property type="match status" value="1"/>
</dbReference>
<dbReference type="SMART" id="SM00054">
    <property type="entry name" value="EFh"/>
    <property type="match status" value="2"/>
</dbReference>